<dbReference type="GO" id="GO:0072330">
    <property type="term" value="P:monocarboxylic acid biosynthetic process"/>
    <property type="evidence" value="ECO:0007669"/>
    <property type="project" value="UniProtKB-ARBA"/>
</dbReference>
<comment type="similarity">
    <text evidence="1 10">Belongs to the tannase family.</text>
</comment>
<evidence type="ECO:0000256" key="6">
    <source>
        <dbReference type="ARBA" id="ARBA00022801"/>
    </source>
</evidence>
<dbReference type="GO" id="GO:0017000">
    <property type="term" value="P:antibiotic biosynthetic process"/>
    <property type="evidence" value="ECO:0007669"/>
    <property type="project" value="UniProtKB-ARBA"/>
</dbReference>
<dbReference type="InterPro" id="IPR029058">
    <property type="entry name" value="AB_hydrolase_fold"/>
</dbReference>
<accession>A0A1V6SM72</accession>
<dbReference type="AlphaFoldDB" id="A0A1V6SM72"/>
<evidence type="ECO:0000256" key="3">
    <source>
        <dbReference type="ARBA" id="ARBA00022651"/>
    </source>
</evidence>
<name>A0A1V6SM72_9EURO</name>
<evidence type="ECO:0000256" key="4">
    <source>
        <dbReference type="ARBA" id="ARBA00022723"/>
    </source>
</evidence>
<dbReference type="OrthoDB" id="3039123at2759"/>
<protein>
    <recommendedName>
        <fullName evidence="10">Carboxylic ester hydrolase</fullName>
        <ecNumber evidence="10">3.1.1.-</ecNumber>
    </recommendedName>
</protein>
<keyword evidence="2" id="KW-0719">Serine esterase</keyword>
<sequence>MQASNSNIFSSIGMLNFIWIIVLAIAVAPWLSAASPFSFFQCGFSLWSRQDAFILECQAITKELKVENLTIWTSEYVSAGTRLNLTVDEPASSEGTARCTDPGWGTPVPLIIPEDICRVSSVFRTSDRSEISIETWLPRNWTGRLLSTGNGALGGCIQHEDLAWGNSLGFAAVSGNAGHNGTRGFSFYKNEENLADFGSRSAHIGVSIGKKLVKFFYGQPHTKAYYYGCSRGGGQGWNEAQKFPEDFDGILVGCAALRTADLMSWTANFRLITGDSHSSSFLSTSKWEMINRNIVAQCDGLDGAIDGIVEYPSMCAYDPGQLSCSPTNPDLDQCLTPDQIETVHKVYSDFLMRDGTLIYPGMSPSSELETVPWGTLSGQPHQVAEDFYRFAVYNNATWNITSLSQQDIFYARERDPGGLQVWSGNLTAFAGRGSKVLAYHGTQDGFIPSPIARIYREYVSSTMKLSSAELDDFYRLFEIGGLGHCSGGSGAWYIGQPGYNPITTNPEQNALMALVRWVEAGIGPEKLLGTKFLDDHDFAAGIDFQRAHCKFPLRNVFQGGDYKDFRNWKCI</sequence>
<evidence type="ECO:0000313" key="12">
    <source>
        <dbReference type="EMBL" id="OQE14958.1"/>
    </source>
</evidence>
<dbReference type="Pfam" id="PF07519">
    <property type="entry name" value="Tannase"/>
    <property type="match status" value="1"/>
</dbReference>
<keyword evidence="6 10" id="KW-0378">Hydrolase</keyword>
<organism evidence="12 13">
    <name type="scientific">Penicillium steckii</name>
    <dbReference type="NCBI Taxonomy" id="303698"/>
    <lineage>
        <taxon>Eukaryota</taxon>
        <taxon>Fungi</taxon>
        <taxon>Dikarya</taxon>
        <taxon>Ascomycota</taxon>
        <taxon>Pezizomycotina</taxon>
        <taxon>Eurotiomycetes</taxon>
        <taxon>Eurotiomycetidae</taxon>
        <taxon>Eurotiales</taxon>
        <taxon>Aspergillaceae</taxon>
        <taxon>Penicillium</taxon>
    </lineage>
</organism>
<reference evidence="13" key="1">
    <citation type="journal article" date="2017" name="Nat. Microbiol.">
        <title>Global analysis of biosynthetic gene clusters reveals vast potential of secondary metabolite production in Penicillium species.</title>
        <authorList>
            <person name="Nielsen J.C."/>
            <person name="Grijseels S."/>
            <person name="Prigent S."/>
            <person name="Ji B."/>
            <person name="Dainat J."/>
            <person name="Nielsen K.F."/>
            <person name="Frisvad J.C."/>
            <person name="Workman M."/>
            <person name="Nielsen J."/>
        </authorList>
    </citation>
    <scope>NUCLEOTIDE SEQUENCE [LARGE SCALE GENOMIC DNA]</scope>
    <source>
        <strain evidence="13">IBT 24891</strain>
    </source>
</reference>
<evidence type="ECO:0000256" key="5">
    <source>
        <dbReference type="ARBA" id="ARBA00022729"/>
    </source>
</evidence>
<keyword evidence="3" id="KW-0119">Carbohydrate metabolism</keyword>
<dbReference type="GO" id="GO:0030600">
    <property type="term" value="F:feruloyl esterase activity"/>
    <property type="evidence" value="ECO:0007669"/>
    <property type="project" value="UniProtKB-EC"/>
</dbReference>
<proteinExistence type="inferred from homology"/>
<dbReference type="EC" id="3.1.1.-" evidence="10"/>
<keyword evidence="3" id="KW-0858">Xylan degradation</keyword>
<evidence type="ECO:0000256" key="8">
    <source>
        <dbReference type="ARBA" id="ARBA00023157"/>
    </source>
</evidence>
<evidence type="ECO:0000256" key="9">
    <source>
        <dbReference type="ARBA" id="ARBA00034075"/>
    </source>
</evidence>
<evidence type="ECO:0000256" key="10">
    <source>
        <dbReference type="RuleBase" id="RU361238"/>
    </source>
</evidence>
<keyword evidence="5" id="KW-0732">Signal</keyword>
<comment type="catalytic activity">
    <reaction evidence="9">
        <text>feruloyl-polysaccharide + H2O = ferulate + polysaccharide.</text>
        <dbReference type="EC" id="3.1.1.73"/>
    </reaction>
</comment>
<dbReference type="PANTHER" id="PTHR33938:SF15">
    <property type="entry name" value="FERULOYL ESTERASE B-RELATED"/>
    <property type="match status" value="1"/>
</dbReference>
<keyword evidence="7" id="KW-0106">Calcium</keyword>
<keyword evidence="11" id="KW-0812">Transmembrane</keyword>
<evidence type="ECO:0000313" key="13">
    <source>
        <dbReference type="Proteomes" id="UP000191285"/>
    </source>
</evidence>
<dbReference type="InterPro" id="IPR011118">
    <property type="entry name" value="Tannase/feruloyl_esterase"/>
</dbReference>
<dbReference type="PANTHER" id="PTHR33938">
    <property type="entry name" value="FERULOYL ESTERASE B-RELATED"/>
    <property type="match status" value="1"/>
</dbReference>
<evidence type="ECO:0000256" key="2">
    <source>
        <dbReference type="ARBA" id="ARBA00022487"/>
    </source>
</evidence>
<dbReference type="SUPFAM" id="SSF53474">
    <property type="entry name" value="alpha/beta-Hydrolases"/>
    <property type="match status" value="1"/>
</dbReference>
<keyword evidence="13" id="KW-1185">Reference proteome</keyword>
<dbReference type="EMBL" id="MLKD01000031">
    <property type="protein sequence ID" value="OQE14958.1"/>
    <property type="molecule type" value="Genomic_DNA"/>
</dbReference>
<dbReference type="STRING" id="303698.A0A1V6SM72"/>
<keyword evidence="8" id="KW-1015">Disulfide bond</keyword>
<keyword evidence="3" id="KW-0624">Polysaccharide degradation</keyword>
<gene>
    <name evidence="12" type="ORF">PENSTE_c031G00516</name>
</gene>
<keyword evidence="11" id="KW-0472">Membrane</keyword>
<evidence type="ECO:0000256" key="11">
    <source>
        <dbReference type="SAM" id="Phobius"/>
    </source>
</evidence>
<keyword evidence="4" id="KW-0479">Metal-binding</keyword>
<comment type="caution">
    <text evidence="12">The sequence shown here is derived from an EMBL/GenBank/DDBJ whole genome shotgun (WGS) entry which is preliminary data.</text>
</comment>
<evidence type="ECO:0000256" key="7">
    <source>
        <dbReference type="ARBA" id="ARBA00022837"/>
    </source>
</evidence>
<dbReference type="GO" id="GO:0046872">
    <property type="term" value="F:metal ion binding"/>
    <property type="evidence" value="ECO:0007669"/>
    <property type="project" value="UniProtKB-KW"/>
</dbReference>
<feature type="transmembrane region" description="Helical" evidence="11">
    <location>
        <begin position="12"/>
        <end position="31"/>
    </location>
</feature>
<dbReference type="GO" id="GO:0045493">
    <property type="term" value="P:xylan catabolic process"/>
    <property type="evidence" value="ECO:0007669"/>
    <property type="project" value="UniProtKB-KW"/>
</dbReference>
<keyword evidence="11" id="KW-1133">Transmembrane helix</keyword>
<evidence type="ECO:0000256" key="1">
    <source>
        <dbReference type="ARBA" id="ARBA00006249"/>
    </source>
</evidence>
<dbReference type="Proteomes" id="UP000191285">
    <property type="component" value="Unassembled WGS sequence"/>
</dbReference>